<evidence type="ECO:0000256" key="3">
    <source>
        <dbReference type="ARBA" id="ARBA00022806"/>
    </source>
</evidence>
<gene>
    <name evidence="7" type="ORF">PT015_13470</name>
</gene>
<sequence>MPTELSDAQQAVLKPEIRLVEACPGAGKTRAIVARYIATATSRNTAAALLSFTNAAVDEAARRCANTPQATQAPNFMGTFDSFLRRYLLTPVITRQNGKPPRYVDTWNDLPANVFSTDLRFVGVNGKGLSLAHFHADISGSLHYPADAADAAPADDRPYVIELAKAGYMPSDLRELAEARVGHLTSAGIFDCEQTRLKALSVLRESDMTWLHERLAHRFSEIIVDEFQDCSAIEHEILRSLVLLGISVITVADPDQAIYEFRQAEPSSYVDYRDALPADQVVYLDENWRSSPAICALASSLRSISNRPIVSRRDAAQSPHAPTIYVTVGKPKFARAQFIRLANELDVESGQRLILAATRKAAATLSGRIDNASTATTKTGRVIRNVATLRYSGSARERLSAMSAIEDDLLKLIKIPDDLQGATREEQLDAAALSKSQLRAMVSRLVDASATWTDADTATESIRVTAKELMADIELGHKSVKQQFKSAKSADFKAYAKAASVGGPQTEVAGAHIHSVKGGERDAVMLHIEDEPVGARPHILALWASGNTHEARRVLYVGASRASRLLVLAVSPQHLDALRAILKNAGVDATYLVEN</sequence>
<keyword evidence="8" id="KW-1185">Reference proteome</keyword>
<evidence type="ECO:0000259" key="6">
    <source>
        <dbReference type="PROSITE" id="PS51198"/>
    </source>
</evidence>
<evidence type="ECO:0000256" key="5">
    <source>
        <dbReference type="PROSITE-ProRule" id="PRU00560"/>
    </source>
</evidence>
<keyword evidence="1 5" id="KW-0547">Nucleotide-binding</keyword>
<dbReference type="PANTHER" id="PTHR11070">
    <property type="entry name" value="UVRD / RECB / PCRA DNA HELICASE FAMILY MEMBER"/>
    <property type="match status" value="1"/>
</dbReference>
<dbReference type="InterPro" id="IPR014016">
    <property type="entry name" value="UvrD-like_ATP-bd"/>
</dbReference>
<evidence type="ECO:0000313" key="7">
    <source>
        <dbReference type="EMBL" id="WIM85946.1"/>
    </source>
</evidence>
<dbReference type="PROSITE" id="PS51198">
    <property type="entry name" value="UVRD_HELICASE_ATP_BIND"/>
    <property type="match status" value="1"/>
</dbReference>
<keyword evidence="4 5" id="KW-0067">ATP-binding</keyword>
<proteinExistence type="predicted"/>
<evidence type="ECO:0000256" key="2">
    <source>
        <dbReference type="ARBA" id="ARBA00022801"/>
    </source>
</evidence>
<feature type="binding site" evidence="5">
    <location>
        <begin position="22"/>
        <end position="29"/>
    </location>
    <ligand>
        <name>ATP</name>
        <dbReference type="ChEBI" id="CHEBI:30616"/>
    </ligand>
</feature>
<dbReference type="PANTHER" id="PTHR11070:SF2">
    <property type="entry name" value="ATP-DEPENDENT DNA HELICASE SRS2"/>
    <property type="match status" value="1"/>
</dbReference>
<keyword evidence="3 5" id="KW-0347">Helicase</keyword>
<dbReference type="Proteomes" id="UP001236585">
    <property type="component" value="Chromosome"/>
</dbReference>
<accession>A0ABY8VS82</accession>
<dbReference type="Pfam" id="PF00580">
    <property type="entry name" value="UvrD-helicase"/>
    <property type="match status" value="1"/>
</dbReference>
<evidence type="ECO:0000256" key="1">
    <source>
        <dbReference type="ARBA" id="ARBA00022741"/>
    </source>
</evidence>
<name>A0ABY8VS82_9MYCO</name>
<keyword evidence="2 5" id="KW-0378">Hydrolase</keyword>
<dbReference type="EMBL" id="CP126981">
    <property type="protein sequence ID" value="WIM85946.1"/>
    <property type="molecule type" value="Genomic_DNA"/>
</dbReference>
<dbReference type="Gene3D" id="1.10.486.10">
    <property type="entry name" value="PCRA, domain 4"/>
    <property type="match status" value="1"/>
</dbReference>
<dbReference type="Gene3D" id="3.40.50.300">
    <property type="entry name" value="P-loop containing nucleotide triphosphate hydrolases"/>
    <property type="match status" value="2"/>
</dbReference>
<dbReference type="InterPro" id="IPR000212">
    <property type="entry name" value="DNA_helicase_UvrD/REP"/>
</dbReference>
<evidence type="ECO:0000256" key="4">
    <source>
        <dbReference type="ARBA" id="ARBA00022840"/>
    </source>
</evidence>
<reference evidence="7 8" key="1">
    <citation type="journal article" date="2023" name="Microbiol. Resour. Announc.">
        <title>Complete Genome Sequence of Mycobacterium wuenschmanii, a novel Nontuberculous Mycobacterium Isolated from a captive population of Amazon Milk Frogs.</title>
        <authorList>
            <person name="Hicks J."/>
            <person name="Zeineldin M."/>
            <person name="Ward H."/>
            <person name="Wuenschmann A."/>
            <person name="Camp P."/>
            <person name="Farrell D."/>
            <person name="Lehman K."/>
            <person name="Thacker T."/>
            <person name="Cuthbert E."/>
        </authorList>
    </citation>
    <scope>NUCLEOTIDE SEQUENCE [LARGE SCALE GENOMIC DNA]</scope>
    <source>
        <strain evidence="7 8">Wuenschmanii</strain>
    </source>
</reference>
<dbReference type="InterPro" id="IPR027417">
    <property type="entry name" value="P-loop_NTPase"/>
</dbReference>
<evidence type="ECO:0000313" key="8">
    <source>
        <dbReference type="Proteomes" id="UP001236585"/>
    </source>
</evidence>
<protein>
    <submittedName>
        <fullName evidence="7">UvrD-helicase domain-containing protein</fullName>
    </submittedName>
</protein>
<feature type="domain" description="UvrD-like helicase ATP-binding" evidence="6">
    <location>
        <begin position="1"/>
        <end position="291"/>
    </location>
</feature>
<organism evidence="7 8">
    <name type="scientific">Candidatus Mycobacterium wuenschmannii</name>
    <dbReference type="NCBI Taxonomy" id="3027808"/>
    <lineage>
        <taxon>Bacteria</taxon>
        <taxon>Bacillati</taxon>
        <taxon>Actinomycetota</taxon>
        <taxon>Actinomycetes</taxon>
        <taxon>Mycobacteriales</taxon>
        <taxon>Mycobacteriaceae</taxon>
        <taxon>Mycobacterium</taxon>
    </lineage>
</organism>
<dbReference type="SUPFAM" id="SSF52540">
    <property type="entry name" value="P-loop containing nucleoside triphosphate hydrolases"/>
    <property type="match status" value="1"/>
</dbReference>
<dbReference type="RefSeq" id="WP_285185109.1">
    <property type="nucleotide sequence ID" value="NZ_CP126981.1"/>
</dbReference>